<dbReference type="Pfam" id="PF25024">
    <property type="entry name" value="EGF_TEN"/>
    <property type="match status" value="1"/>
</dbReference>
<keyword evidence="4" id="KW-0378">Hydrolase</keyword>
<keyword evidence="1 6" id="KW-0245">EGF-like domain</keyword>
<dbReference type="Pfam" id="PF00082">
    <property type="entry name" value="Peptidase_S8"/>
    <property type="match status" value="1"/>
</dbReference>
<evidence type="ECO:0000256" key="7">
    <source>
        <dbReference type="PROSITE-ProRule" id="PRU01240"/>
    </source>
</evidence>
<dbReference type="PANTHER" id="PTHR11219">
    <property type="entry name" value="TENEURIN AND N-ACETYLGLUCOSAMINE-1-PHOSPHODIESTER ALPHA-N-ACETYLGLUCOSAMINIDASE"/>
    <property type="match status" value="1"/>
</dbReference>
<dbReference type="PROSITE" id="PS00022">
    <property type="entry name" value="EGF_1"/>
    <property type="match status" value="5"/>
</dbReference>
<evidence type="ECO:0000256" key="8">
    <source>
        <dbReference type="SAM" id="SignalP"/>
    </source>
</evidence>
<feature type="domain" description="EGF-like" evidence="9">
    <location>
        <begin position="730"/>
        <end position="764"/>
    </location>
</feature>
<comment type="caution">
    <text evidence="6">Lacks conserved residue(s) required for the propagation of feature annotation.</text>
</comment>
<feature type="domain" description="EGF-like" evidence="9">
    <location>
        <begin position="594"/>
        <end position="628"/>
    </location>
</feature>
<dbReference type="SMART" id="SM00181">
    <property type="entry name" value="EGF"/>
    <property type="match status" value="14"/>
</dbReference>
<feature type="disulfide bond" evidence="6">
    <location>
        <begin position="686"/>
        <end position="695"/>
    </location>
</feature>
<feature type="domain" description="EGF-like" evidence="9">
    <location>
        <begin position="526"/>
        <end position="560"/>
    </location>
</feature>
<feature type="disulfide bond" evidence="6">
    <location>
        <begin position="550"/>
        <end position="559"/>
    </location>
</feature>
<dbReference type="InterPro" id="IPR000742">
    <property type="entry name" value="EGF"/>
</dbReference>
<dbReference type="Gene3D" id="2.10.25.10">
    <property type="entry name" value="Laminin"/>
    <property type="match status" value="8"/>
</dbReference>
<keyword evidence="5 6" id="KW-1015">Disulfide bond</keyword>
<dbReference type="Pfam" id="PF23106">
    <property type="entry name" value="EGF_Teneurin"/>
    <property type="match status" value="1"/>
</dbReference>
<dbReference type="InterPro" id="IPR051216">
    <property type="entry name" value="Teneurin"/>
</dbReference>
<dbReference type="SUPFAM" id="SSF52743">
    <property type="entry name" value="Subtilisin-like"/>
    <property type="match status" value="1"/>
</dbReference>
<comment type="caution">
    <text evidence="11">The sequence shown here is derived from an EMBL/GenBank/DDBJ whole genome shotgun (WGS) entry which is preliminary data.</text>
</comment>
<evidence type="ECO:0000256" key="6">
    <source>
        <dbReference type="PROSITE-ProRule" id="PRU00076"/>
    </source>
</evidence>
<feature type="chain" id="PRO_5046143256" evidence="8">
    <location>
        <begin position="18"/>
        <end position="1036"/>
    </location>
</feature>
<feature type="domain" description="EGF-like" evidence="9">
    <location>
        <begin position="798"/>
        <end position="832"/>
    </location>
</feature>
<dbReference type="Proteomes" id="UP001150062">
    <property type="component" value="Unassembled WGS sequence"/>
</dbReference>
<evidence type="ECO:0000256" key="4">
    <source>
        <dbReference type="ARBA" id="ARBA00022801"/>
    </source>
</evidence>
<feature type="domain" description="EGF-like" evidence="9">
    <location>
        <begin position="833"/>
        <end position="873"/>
    </location>
</feature>
<feature type="disulfide bond" evidence="6">
    <location>
        <begin position="822"/>
        <end position="831"/>
    </location>
</feature>
<dbReference type="PROSITE" id="PS01186">
    <property type="entry name" value="EGF_2"/>
    <property type="match status" value="4"/>
</dbReference>
<evidence type="ECO:0000256" key="3">
    <source>
        <dbReference type="ARBA" id="ARBA00022737"/>
    </source>
</evidence>
<dbReference type="InterPro" id="IPR000209">
    <property type="entry name" value="Peptidase_S8/S53_dom"/>
</dbReference>
<reference evidence="11" key="1">
    <citation type="submission" date="2022-08" db="EMBL/GenBank/DDBJ databases">
        <title>Novel sulfate-reducing endosymbionts in the free-living metamonad Anaeramoeba.</title>
        <authorList>
            <person name="Jerlstrom-Hultqvist J."/>
            <person name="Cepicka I."/>
            <person name="Gallot-Lavallee L."/>
            <person name="Salas-Leiva D."/>
            <person name="Curtis B.A."/>
            <person name="Zahonova K."/>
            <person name="Pipaliya S."/>
            <person name="Dacks J."/>
            <person name="Roger A.J."/>
        </authorList>
    </citation>
    <scope>NUCLEOTIDE SEQUENCE</scope>
    <source>
        <strain evidence="11">Schooner1</strain>
    </source>
</reference>
<dbReference type="InterPro" id="IPR002884">
    <property type="entry name" value="P_dom"/>
</dbReference>
<dbReference type="Gene3D" id="2.60.120.260">
    <property type="entry name" value="Galactose-binding domain-like"/>
    <property type="match status" value="1"/>
</dbReference>
<feature type="disulfide bond" evidence="6">
    <location>
        <begin position="863"/>
        <end position="872"/>
    </location>
</feature>
<dbReference type="PANTHER" id="PTHR11219:SF69">
    <property type="entry name" value="TENEURIN-A"/>
    <property type="match status" value="1"/>
</dbReference>
<keyword evidence="3" id="KW-0677">Repeat</keyword>
<dbReference type="PROSITE" id="PS51892">
    <property type="entry name" value="SUBTILASE"/>
    <property type="match status" value="1"/>
</dbReference>
<feature type="domain" description="P/Homo B" evidence="10">
    <location>
        <begin position="362"/>
        <end position="491"/>
    </location>
</feature>
<feature type="domain" description="EGF-like" evidence="9">
    <location>
        <begin position="662"/>
        <end position="696"/>
    </location>
</feature>
<dbReference type="PROSITE" id="PS51829">
    <property type="entry name" value="P_HOMO_B"/>
    <property type="match status" value="1"/>
</dbReference>
<feature type="disulfide bond" evidence="6">
    <location>
        <begin position="754"/>
        <end position="763"/>
    </location>
</feature>
<dbReference type="SUPFAM" id="SSF49785">
    <property type="entry name" value="Galactose-binding domain-like"/>
    <property type="match status" value="1"/>
</dbReference>
<dbReference type="InterPro" id="IPR008979">
    <property type="entry name" value="Galactose-bd-like_sf"/>
</dbReference>
<evidence type="ECO:0000259" key="9">
    <source>
        <dbReference type="PROSITE" id="PS50026"/>
    </source>
</evidence>
<feature type="domain" description="EGF-like" evidence="9">
    <location>
        <begin position="909"/>
        <end position="942"/>
    </location>
</feature>
<dbReference type="SUPFAM" id="SSF57196">
    <property type="entry name" value="EGF/Laminin"/>
    <property type="match status" value="1"/>
</dbReference>
<comment type="similarity">
    <text evidence="7">Belongs to the peptidase S8 family.</text>
</comment>
<feature type="disulfide bond" evidence="6">
    <location>
        <begin position="932"/>
        <end position="941"/>
    </location>
</feature>
<accession>A0ABQ8Y7Y5</accession>
<evidence type="ECO:0000313" key="12">
    <source>
        <dbReference type="Proteomes" id="UP001150062"/>
    </source>
</evidence>
<dbReference type="Pfam" id="PF01483">
    <property type="entry name" value="P_proprotein"/>
    <property type="match status" value="1"/>
</dbReference>
<evidence type="ECO:0000256" key="1">
    <source>
        <dbReference type="ARBA" id="ARBA00022536"/>
    </source>
</evidence>
<dbReference type="InterPro" id="IPR036852">
    <property type="entry name" value="Peptidase_S8/S53_dom_sf"/>
</dbReference>
<keyword evidence="2" id="KW-0645">Protease</keyword>
<gene>
    <name evidence="11" type="ORF">M0813_23955</name>
</gene>
<organism evidence="11 12">
    <name type="scientific">Anaeramoeba flamelloides</name>
    <dbReference type="NCBI Taxonomy" id="1746091"/>
    <lineage>
        <taxon>Eukaryota</taxon>
        <taxon>Metamonada</taxon>
        <taxon>Anaeramoebidae</taxon>
        <taxon>Anaeramoeba</taxon>
    </lineage>
</organism>
<proteinExistence type="inferred from homology"/>
<evidence type="ECO:0000256" key="5">
    <source>
        <dbReference type="ARBA" id="ARBA00023157"/>
    </source>
</evidence>
<protein>
    <submittedName>
        <fullName evidence="11">Teneurin and n-acetylglucosamine-1-phosphodiester alpha-n-acetylglucosaminidase</fullName>
    </submittedName>
</protein>
<keyword evidence="12" id="KW-1185">Reference proteome</keyword>
<dbReference type="EMBL" id="JAOAOG010000198">
    <property type="protein sequence ID" value="KAJ6240856.1"/>
    <property type="molecule type" value="Genomic_DNA"/>
</dbReference>
<evidence type="ECO:0000256" key="2">
    <source>
        <dbReference type="ARBA" id="ARBA00022670"/>
    </source>
</evidence>
<dbReference type="Gene3D" id="3.40.50.200">
    <property type="entry name" value="Peptidase S8/S53 domain"/>
    <property type="match status" value="1"/>
</dbReference>
<feature type="signal peptide" evidence="8">
    <location>
        <begin position="1"/>
        <end position="17"/>
    </location>
</feature>
<dbReference type="PROSITE" id="PS50026">
    <property type="entry name" value="EGF_3"/>
    <property type="match status" value="7"/>
</dbReference>
<evidence type="ECO:0000259" key="10">
    <source>
        <dbReference type="PROSITE" id="PS51829"/>
    </source>
</evidence>
<dbReference type="PRINTS" id="PR00011">
    <property type="entry name" value="EGFLAMININ"/>
</dbReference>
<feature type="disulfide bond" evidence="6">
    <location>
        <begin position="618"/>
        <end position="627"/>
    </location>
</feature>
<keyword evidence="8" id="KW-0732">Signal</keyword>
<sequence length="1036" mass="111854">MKIISLLILILFFVTIATEPYVPSEDYSEEFQIILTKAHKVWEEGFTGLGQAISFITDSVRGDHKSIIQNFDMAGSKNYCEEGTDYPYDESETTSTGTYLASVAAGSGENSCCGVGVAPKSKIYGRRVSCSSATDVELISALSDTTTEPVSVFQMSIIPTTCVLFFGCRYYQQDPIVANKIKSNTYWGRNGYGNVHVIPVGDHFSLGSNVNFASYVKLPEVIAVGSVSSTMKHSFFSNSGYALTVTAPGGGFDFSGLHFSLVLGADMSEDTACFKSKGTQSAASVVSGIVAMILEARPTLTAWDVQSILIETAQKVDVQDERWATNGAGFSYHPDYGFGVVDAHAALLRALDFKSIGQTVVTQPEKTLAFTAASVLPTTTIPDNNEDGLVIEMIYEQDKIIYGGVVFRVSITHLRIGDIGIEVWSPSGTYAQLTAQHTDYSDNLVMFPFTARNFYKENAKGVWTIKFTDSRAGYEGKLVSVDLEVTGVPDDTGACHIDSDCNGPHGYCKSNNECECYIGYSGVNCEFEICPTDKCNGHGICDQNDGSCDCETGYTGETCATELCPTDKCNGHGTCDRNDGSCDCDEGWNGDTCENELCPTYKCNGHGTCDIADGSCDCEEGWNGDTCENELCPTDKCGDHGTCVTSDGSCDCDAGYIGDLCDTNVCSETTCKNNGTCDPETGECECPDGWIGDTCEEWACPDDKCKNDGFCDTHTGTCRCDSGWIGDTCEEEACPIDKCLNGGTCSETTGECSCIEIWTGEFCTEKKCQPDTCNYRGECDIYTGECDCNEGWEGSRCQIEICPINMCAPNGECSYDDGLCHCDDGFSGDHCENDHCAIDYNSCNAENKGGTCNYTGTVGHCDCNEDWSGPSCEVDGRSLCTTDEQCLNGGVCLDEQCDCADGWDGDFCEDDSCCHTRCNSHGFCLDDGTCQCDPGYEDLDCSLDVCEDDMYGCSAEFKRGECAFDENDEVYCVCNEEMGYTGTYCHIAPETSPTPSPTPDEEPPIDVLRSGTDSAAGSFKLTFLVFISSLLLLLLS</sequence>
<evidence type="ECO:0000313" key="11">
    <source>
        <dbReference type="EMBL" id="KAJ6240856.1"/>
    </source>
</evidence>
<name>A0ABQ8Y7Y5_9EUKA</name>